<accession>A0A934NTR6</accession>
<organism evidence="13 14">
    <name type="scientific">Antrihabitans stalagmiti</name>
    <dbReference type="NCBI Taxonomy" id="2799499"/>
    <lineage>
        <taxon>Bacteria</taxon>
        <taxon>Bacillati</taxon>
        <taxon>Actinomycetota</taxon>
        <taxon>Actinomycetes</taxon>
        <taxon>Mycobacteriales</taxon>
        <taxon>Nocardiaceae</taxon>
        <taxon>Antrihabitans</taxon>
    </lineage>
</organism>
<dbReference type="AlphaFoldDB" id="A0A934NTR6"/>
<keyword evidence="8 11" id="KW-1133">Transmembrane helix</keyword>
<sequence>MMTGRSRIDRIVEYLATESVRISAILRVPLIGLIVALGPIADVDPWLPAVYSGLLGCYAGAAVVWLIVVLRGPVRPWAGWVSTGIDVLAVLALCLSSGGATSLLLPVFFLLPISVAFQNRPELTAFLGIGTAVGYLSVWIVYSKRDDTVGLPNVVYLYFGFLLWLAAATTGLCLVLARRSTRVAALLDVRRRLVSESVQADERHNRELAEHLHDGPLQNLLAARLDLEEVRERSPDPALDAVDAAIQETAKQLRSTVTALHPQVLAQLGLTAATRELVRQYAERVDFEIVAELAEVGRPESQSLLYRAVRELLANAHKHARATLVEVRLAATPDAITLTVTDDGTGFDTSTLDRCVADGHIGLASLLVRIDAMGGDVDLDSDIGRGTTISIIMPTDATDL</sequence>
<comment type="catalytic activity">
    <reaction evidence="1">
        <text>ATP + protein L-histidine = ADP + protein N-phospho-L-histidine.</text>
        <dbReference type="EC" id="2.7.13.3"/>
    </reaction>
</comment>
<dbReference type="InterPro" id="IPR003594">
    <property type="entry name" value="HATPase_dom"/>
</dbReference>
<keyword evidence="14" id="KW-1185">Reference proteome</keyword>
<dbReference type="InterPro" id="IPR005467">
    <property type="entry name" value="His_kinase_dom"/>
</dbReference>
<keyword evidence="4" id="KW-1003">Cell membrane</keyword>
<dbReference type="EMBL" id="JAEMNV010000006">
    <property type="protein sequence ID" value="MBJ8341142.1"/>
    <property type="molecule type" value="Genomic_DNA"/>
</dbReference>
<feature type="transmembrane region" description="Helical" evidence="11">
    <location>
        <begin position="123"/>
        <end position="142"/>
    </location>
</feature>
<evidence type="ECO:0000256" key="4">
    <source>
        <dbReference type="ARBA" id="ARBA00022475"/>
    </source>
</evidence>
<feature type="transmembrane region" description="Helical" evidence="11">
    <location>
        <begin position="20"/>
        <end position="37"/>
    </location>
</feature>
<reference evidence="13" key="1">
    <citation type="submission" date="2020-12" db="EMBL/GenBank/DDBJ databases">
        <title>Antrihabitans popcorni sp. nov. and Antrihabitans auranticaus sp. nov., isolated from a larva cave.</title>
        <authorList>
            <person name="Lee S.D."/>
            <person name="Kim I.S."/>
        </authorList>
    </citation>
    <scope>NUCLEOTIDE SEQUENCE</scope>
    <source>
        <strain evidence="13">YC3-6</strain>
    </source>
</reference>
<evidence type="ECO:0000256" key="3">
    <source>
        <dbReference type="ARBA" id="ARBA00012438"/>
    </source>
</evidence>
<dbReference type="InterPro" id="IPR036890">
    <property type="entry name" value="HATPase_C_sf"/>
</dbReference>
<dbReference type="InterPro" id="IPR004358">
    <property type="entry name" value="Sig_transdc_His_kin-like_C"/>
</dbReference>
<evidence type="ECO:0000256" key="1">
    <source>
        <dbReference type="ARBA" id="ARBA00000085"/>
    </source>
</evidence>
<evidence type="ECO:0000256" key="5">
    <source>
        <dbReference type="ARBA" id="ARBA00022679"/>
    </source>
</evidence>
<feature type="domain" description="Histidine kinase" evidence="12">
    <location>
        <begin position="208"/>
        <end position="397"/>
    </location>
</feature>
<protein>
    <recommendedName>
        <fullName evidence="3">histidine kinase</fullName>
        <ecNumber evidence="3">2.7.13.3</ecNumber>
    </recommendedName>
</protein>
<dbReference type="GO" id="GO:0005524">
    <property type="term" value="F:ATP binding"/>
    <property type="evidence" value="ECO:0007669"/>
    <property type="project" value="UniProtKB-KW"/>
</dbReference>
<dbReference type="InterPro" id="IPR050482">
    <property type="entry name" value="Sensor_HK_TwoCompSys"/>
</dbReference>
<dbReference type="SMART" id="SM00387">
    <property type="entry name" value="HATPase_c"/>
    <property type="match status" value="1"/>
</dbReference>
<comment type="subcellular location">
    <subcellularLocation>
        <location evidence="2">Cell membrane</location>
        <topology evidence="2">Multi-pass membrane protein</topology>
    </subcellularLocation>
</comment>
<keyword evidence="7" id="KW-0418">Kinase</keyword>
<evidence type="ECO:0000256" key="6">
    <source>
        <dbReference type="ARBA" id="ARBA00022692"/>
    </source>
</evidence>
<dbReference type="PROSITE" id="PS50109">
    <property type="entry name" value="HIS_KIN"/>
    <property type="match status" value="1"/>
</dbReference>
<dbReference type="GO" id="GO:0005886">
    <property type="term" value="C:plasma membrane"/>
    <property type="evidence" value="ECO:0007669"/>
    <property type="project" value="UniProtKB-SubCell"/>
</dbReference>
<dbReference type="GO" id="GO:0000160">
    <property type="term" value="P:phosphorelay signal transduction system"/>
    <property type="evidence" value="ECO:0007669"/>
    <property type="project" value="UniProtKB-KW"/>
</dbReference>
<evidence type="ECO:0000256" key="2">
    <source>
        <dbReference type="ARBA" id="ARBA00004651"/>
    </source>
</evidence>
<feature type="transmembrane region" description="Helical" evidence="11">
    <location>
        <begin position="88"/>
        <end position="111"/>
    </location>
</feature>
<keyword evidence="9" id="KW-0902">Two-component regulatory system</keyword>
<dbReference type="GO" id="GO:0004673">
    <property type="term" value="F:protein histidine kinase activity"/>
    <property type="evidence" value="ECO:0007669"/>
    <property type="project" value="UniProtKB-EC"/>
</dbReference>
<dbReference type="CDD" id="cd16917">
    <property type="entry name" value="HATPase_UhpB-NarQ-NarX-like"/>
    <property type="match status" value="1"/>
</dbReference>
<gene>
    <name evidence="13" type="ORF">JGU71_19840</name>
</gene>
<feature type="transmembrane region" description="Helical" evidence="11">
    <location>
        <begin position="49"/>
        <end position="68"/>
    </location>
</feature>
<proteinExistence type="predicted"/>
<comment type="caution">
    <text evidence="13">The sequence shown here is derived from an EMBL/GenBank/DDBJ whole genome shotgun (WGS) entry which is preliminary data.</text>
</comment>
<dbReference type="Pfam" id="PF02518">
    <property type="entry name" value="HATPase_c"/>
    <property type="match status" value="1"/>
</dbReference>
<evidence type="ECO:0000256" key="9">
    <source>
        <dbReference type="ARBA" id="ARBA00023012"/>
    </source>
</evidence>
<keyword evidence="13" id="KW-0547">Nucleotide-binding</keyword>
<dbReference type="PRINTS" id="PR00344">
    <property type="entry name" value="BCTRLSENSOR"/>
</dbReference>
<keyword evidence="5" id="KW-0808">Transferase</keyword>
<keyword evidence="6 11" id="KW-0812">Transmembrane</keyword>
<keyword evidence="13" id="KW-0067">ATP-binding</keyword>
<evidence type="ECO:0000313" key="14">
    <source>
        <dbReference type="Proteomes" id="UP000655868"/>
    </source>
</evidence>
<dbReference type="Gene3D" id="3.30.565.10">
    <property type="entry name" value="Histidine kinase-like ATPase, C-terminal domain"/>
    <property type="match status" value="1"/>
</dbReference>
<dbReference type="PANTHER" id="PTHR24421">
    <property type="entry name" value="NITRATE/NITRITE SENSOR PROTEIN NARX-RELATED"/>
    <property type="match status" value="1"/>
</dbReference>
<feature type="transmembrane region" description="Helical" evidence="11">
    <location>
        <begin position="154"/>
        <end position="177"/>
    </location>
</feature>
<dbReference type="Proteomes" id="UP000655868">
    <property type="component" value="Unassembled WGS sequence"/>
</dbReference>
<keyword evidence="10 11" id="KW-0472">Membrane</keyword>
<evidence type="ECO:0000256" key="11">
    <source>
        <dbReference type="SAM" id="Phobius"/>
    </source>
</evidence>
<evidence type="ECO:0000313" key="13">
    <source>
        <dbReference type="EMBL" id="MBJ8341142.1"/>
    </source>
</evidence>
<name>A0A934NTR6_9NOCA</name>
<evidence type="ECO:0000256" key="8">
    <source>
        <dbReference type="ARBA" id="ARBA00022989"/>
    </source>
</evidence>
<dbReference type="EC" id="2.7.13.3" evidence="3"/>
<dbReference type="PANTHER" id="PTHR24421:SF37">
    <property type="entry name" value="SENSOR HISTIDINE KINASE NARS"/>
    <property type="match status" value="1"/>
</dbReference>
<evidence type="ECO:0000259" key="12">
    <source>
        <dbReference type="PROSITE" id="PS50109"/>
    </source>
</evidence>
<evidence type="ECO:0000256" key="10">
    <source>
        <dbReference type="ARBA" id="ARBA00023136"/>
    </source>
</evidence>
<evidence type="ECO:0000256" key="7">
    <source>
        <dbReference type="ARBA" id="ARBA00022777"/>
    </source>
</evidence>
<dbReference type="SUPFAM" id="SSF55874">
    <property type="entry name" value="ATPase domain of HSP90 chaperone/DNA topoisomerase II/histidine kinase"/>
    <property type="match status" value="1"/>
</dbReference>